<dbReference type="Gene3D" id="3.40.50.150">
    <property type="entry name" value="Vaccinia Virus protein VP39"/>
    <property type="match status" value="1"/>
</dbReference>
<keyword evidence="1 5" id="KW-0489">Methyltransferase</keyword>
<protein>
    <submittedName>
        <fullName evidence="5">Demethylsterigmatocystin 6-O-methyltransferase</fullName>
        <ecNumber evidence="5">2.1.1.109</ecNumber>
    </submittedName>
</protein>
<dbReference type="Proteomes" id="UP001199106">
    <property type="component" value="Unassembled WGS sequence"/>
</dbReference>
<dbReference type="SUPFAM" id="SSF53335">
    <property type="entry name" value="S-adenosyl-L-methionine-dependent methyltransferases"/>
    <property type="match status" value="1"/>
</dbReference>
<accession>A0AAD4NQ47</accession>
<proteinExistence type="predicted"/>
<feature type="domain" description="O-methyltransferase C-terminal" evidence="4">
    <location>
        <begin position="14"/>
        <end position="155"/>
    </location>
</feature>
<comment type="caution">
    <text evidence="5">The sequence shown here is derived from an EMBL/GenBank/DDBJ whole genome shotgun (WGS) entry which is preliminary data.</text>
</comment>
<dbReference type="GO" id="GO:0047145">
    <property type="term" value="F:demethylsterigmatocystin 6-O-methyltransferase activity"/>
    <property type="evidence" value="ECO:0007669"/>
    <property type="project" value="UniProtKB-EC"/>
</dbReference>
<evidence type="ECO:0000313" key="6">
    <source>
        <dbReference type="Proteomes" id="UP001199106"/>
    </source>
</evidence>
<dbReference type="EC" id="2.1.1.109" evidence="5"/>
<name>A0AAD4NQ47_9PLEO</name>
<dbReference type="PROSITE" id="PS51683">
    <property type="entry name" value="SAM_OMT_II"/>
    <property type="match status" value="1"/>
</dbReference>
<sequence>MQIVGDFKPADESALLVDIGGGFGQHSVAVKKKFPALAGRIVVQDVPSRLAHAPKAKGIEFQTHDCFTEQPIRGAKLYYLRHIMHDWAYEDCIRILSNIIPAMGPQSRILIDEVVLPETKVPWQVAMMDLAMMAALGGIERSREDWVKLLESAGLKMVDVHCYDDVSSHCIIAAVPK</sequence>
<dbReference type="InterPro" id="IPR016461">
    <property type="entry name" value="COMT-like"/>
</dbReference>
<dbReference type="InterPro" id="IPR029063">
    <property type="entry name" value="SAM-dependent_MTases_sf"/>
</dbReference>
<gene>
    <name evidence="5" type="ORF">G6011_11565</name>
</gene>
<evidence type="ECO:0000313" key="5">
    <source>
        <dbReference type="EMBL" id="KAG9192831.1"/>
    </source>
</evidence>
<dbReference type="AlphaFoldDB" id="A0AAD4NQ47"/>
<keyword evidence="3" id="KW-0949">S-adenosyl-L-methionine</keyword>
<dbReference type="Pfam" id="PF00891">
    <property type="entry name" value="Methyltransf_2"/>
    <property type="match status" value="1"/>
</dbReference>
<dbReference type="PANTHER" id="PTHR43712">
    <property type="entry name" value="PUTATIVE (AFU_ORTHOLOGUE AFUA_4G14580)-RELATED"/>
    <property type="match status" value="1"/>
</dbReference>
<reference evidence="5" key="1">
    <citation type="submission" date="2021-07" db="EMBL/GenBank/DDBJ databases">
        <title>Genome Resource of American Ginseng Black Spot Pathogen Alternaria panax.</title>
        <authorList>
            <person name="Qiu C."/>
            <person name="Wang W."/>
            <person name="Liu Z."/>
        </authorList>
    </citation>
    <scope>NUCLEOTIDE SEQUENCE</scope>
    <source>
        <strain evidence="5">BNCC115425</strain>
    </source>
</reference>
<dbReference type="PANTHER" id="PTHR43712:SF1">
    <property type="entry name" value="HYPOTHETICAL O-METHYLTRANSFERASE (EUROFUNG)-RELATED"/>
    <property type="match status" value="1"/>
</dbReference>
<dbReference type="GO" id="GO:0032259">
    <property type="term" value="P:methylation"/>
    <property type="evidence" value="ECO:0007669"/>
    <property type="project" value="UniProtKB-KW"/>
</dbReference>
<evidence type="ECO:0000259" key="4">
    <source>
        <dbReference type="Pfam" id="PF00891"/>
    </source>
</evidence>
<dbReference type="InterPro" id="IPR001077">
    <property type="entry name" value="COMT_C"/>
</dbReference>
<organism evidence="5 6">
    <name type="scientific">Alternaria panax</name>
    <dbReference type="NCBI Taxonomy" id="48097"/>
    <lineage>
        <taxon>Eukaryota</taxon>
        <taxon>Fungi</taxon>
        <taxon>Dikarya</taxon>
        <taxon>Ascomycota</taxon>
        <taxon>Pezizomycotina</taxon>
        <taxon>Dothideomycetes</taxon>
        <taxon>Pleosporomycetidae</taxon>
        <taxon>Pleosporales</taxon>
        <taxon>Pleosporineae</taxon>
        <taxon>Pleosporaceae</taxon>
        <taxon>Alternaria</taxon>
        <taxon>Alternaria sect. Panax</taxon>
    </lineage>
</organism>
<keyword evidence="2 5" id="KW-0808">Transferase</keyword>
<evidence type="ECO:0000256" key="2">
    <source>
        <dbReference type="ARBA" id="ARBA00022679"/>
    </source>
</evidence>
<keyword evidence="6" id="KW-1185">Reference proteome</keyword>
<evidence type="ECO:0000256" key="1">
    <source>
        <dbReference type="ARBA" id="ARBA00022603"/>
    </source>
</evidence>
<dbReference type="EMBL" id="JAANER010000003">
    <property type="protein sequence ID" value="KAG9192831.1"/>
    <property type="molecule type" value="Genomic_DNA"/>
</dbReference>
<evidence type="ECO:0000256" key="3">
    <source>
        <dbReference type="ARBA" id="ARBA00022691"/>
    </source>
</evidence>